<sequence length="368" mass="40216">MAEETETNNTGDATPPAEEKKKGPGKKQRAGIFLLIILAVGGAFGFKWWIKGQTHITTDNAFVEAHIHSISARIPGIVRNVAVRDNQFVKKGDLIVELDPIDYQARVADATATMNMARNETSGEHAKVDAARTAVSLAKVKLEQADTDLRRGKALFAKEVVPKEQLDRLETAYKVAVMEKRQAEETLRRAEAEVGLIGTGSKDAKVAQKKAQFDEAELNLSYTKIFAPADGYITRKSVEAGNYIQPGQPLMALVKLEDSWVTANYKESQLTHVKPGQKVEFNVDAYPGQTFRGTVDSIMAGTGAAFSLLPPENATGNYVKVVQRIPIKIAVDRNSDPGHHLRIGMSVVPSIIIERGLADILKDLNPFS</sequence>
<dbReference type="OrthoDB" id="9811754at2"/>
<evidence type="ECO:0000313" key="8">
    <source>
        <dbReference type="Proteomes" id="UP000006695"/>
    </source>
</evidence>
<reference evidence="7 8" key="1">
    <citation type="submission" date="2007-05" db="EMBL/GenBank/DDBJ databases">
        <title>Complete sequence of Geobacter uraniireducens Rf4.</title>
        <authorList>
            <consortium name="US DOE Joint Genome Institute"/>
            <person name="Copeland A."/>
            <person name="Lucas S."/>
            <person name="Lapidus A."/>
            <person name="Barry K."/>
            <person name="Detter J.C."/>
            <person name="Glavina del Rio T."/>
            <person name="Hammon N."/>
            <person name="Israni S."/>
            <person name="Dalin E."/>
            <person name="Tice H."/>
            <person name="Pitluck S."/>
            <person name="Chertkov O."/>
            <person name="Brettin T."/>
            <person name="Bruce D."/>
            <person name="Han C."/>
            <person name="Schmutz J."/>
            <person name="Larimer F."/>
            <person name="Land M."/>
            <person name="Hauser L."/>
            <person name="Kyrpides N."/>
            <person name="Mikhailova N."/>
            <person name="Shelobolina E."/>
            <person name="Aklujkar M."/>
            <person name="Lovley D."/>
            <person name="Richardson P."/>
        </authorList>
    </citation>
    <scope>NUCLEOTIDE SEQUENCE [LARGE SCALE GENOMIC DNA]</scope>
    <source>
        <strain evidence="7 8">Rf4</strain>
    </source>
</reference>
<evidence type="ECO:0000256" key="4">
    <source>
        <dbReference type="SAM" id="Phobius"/>
    </source>
</evidence>
<dbReference type="STRING" id="351605.Gura_2705"/>
<dbReference type="EMBL" id="CP000698">
    <property type="protein sequence ID" value="ABQ26879.1"/>
    <property type="molecule type" value="Genomic_DNA"/>
</dbReference>
<evidence type="ECO:0000256" key="1">
    <source>
        <dbReference type="ARBA" id="ARBA00004196"/>
    </source>
</evidence>
<keyword evidence="4" id="KW-0812">Transmembrane</keyword>
<feature type="domain" description="Multidrug resistance protein MdtA-like barrel-sandwich hybrid" evidence="5">
    <location>
        <begin position="69"/>
        <end position="254"/>
    </location>
</feature>
<keyword evidence="8" id="KW-1185">Reference proteome</keyword>
<organism evidence="7 8">
    <name type="scientific">Geotalea uraniireducens (strain Rf4)</name>
    <name type="common">Geobacter uraniireducens</name>
    <dbReference type="NCBI Taxonomy" id="351605"/>
    <lineage>
        <taxon>Bacteria</taxon>
        <taxon>Pseudomonadati</taxon>
        <taxon>Thermodesulfobacteriota</taxon>
        <taxon>Desulfuromonadia</taxon>
        <taxon>Geobacterales</taxon>
        <taxon>Geobacteraceae</taxon>
        <taxon>Geotalea</taxon>
    </lineage>
</organism>
<dbReference type="Gene3D" id="2.40.50.100">
    <property type="match status" value="1"/>
</dbReference>
<dbReference type="Gene3D" id="1.10.287.470">
    <property type="entry name" value="Helix hairpin bin"/>
    <property type="match status" value="1"/>
</dbReference>
<dbReference type="PANTHER" id="PTHR30386">
    <property type="entry name" value="MEMBRANE FUSION SUBUNIT OF EMRAB-TOLC MULTIDRUG EFFLUX PUMP"/>
    <property type="match status" value="1"/>
</dbReference>
<name>A5G511_GEOUR</name>
<evidence type="ECO:0000259" key="6">
    <source>
        <dbReference type="Pfam" id="PF25954"/>
    </source>
</evidence>
<dbReference type="Proteomes" id="UP000006695">
    <property type="component" value="Chromosome"/>
</dbReference>
<proteinExistence type="predicted"/>
<dbReference type="InterPro" id="IPR058625">
    <property type="entry name" value="MdtA-like_BSH"/>
</dbReference>
<dbReference type="Gene3D" id="2.40.30.170">
    <property type="match status" value="1"/>
</dbReference>
<dbReference type="HOGENOM" id="CLU_018816_15_1_7"/>
<keyword evidence="2" id="KW-0175">Coiled coil</keyword>
<feature type="region of interest" description="Disordered" evidence="3">
    <location>
        <begin position="1"/>
        <end position="25"/>
    </location>
</feature>
<comment type="subcellular location">
    <subcellularLocation>
        <location evidence="1">Cell envelope</location>
    </subcellularLocation>
</comment>
<feature type="coiled-coil region" evidence="2">
    <location>
        <begin position="166"/>
        <end position="193"/>
    </location>
</feature>
<dbReference type="InterPro" id="IPR050739">
    <property type="entry name" value="MFP"/>
</dbReference>
<keyword evidence="4" id="KW-0472">Membrane</keyword>
<keyword evidence="4" id="KW-1133">Transmembrane helix</keyword>
<accession>A5G511</accession>
<dbReference type="GO" id="GO:0030313">
    <property type="term" value="C:cell envelope"/>
    <property type="evidence" value="ECO:0007669"/>
    <property type="project" value="UniProtKB-SubCell"/>
</dbReference>
<gene>
    <name evidence="7" type="ordered locus">Gura_2705</name>
</gene>
<dbReference type="RefSeq" id="WP_011939555.1">
    <property type="nucleotide sequence ID" value="NC_009483.1"/>
</dbReference>
<dbReference type="Pfam" id="PF25917">
    <property type="entry name" value="BSH_RND"/>
    <property type="match status" value="1"/>
</dbReference>
<dbReference type="KEGG" id="gur:Gura_2705"/>
<dbReference type="PANTHER" id="PTHR30386:SF19">
    <property type="entry name" value="MULTIDRUG EXPORT PROTEIN EMRA-RELATED"/>
    <property type="match status" value="1"/>
</dbReference>
<dbReference type="AlphaFoldDB" id="A5G511"/>
<dbReference type="InterPro" id="IPR058792">
    <property type="entry name" value="Beta-barrel_RND_2"/>
</dbReference>
<evidence type="ECO:0000259" key="5">
    <source>
        <dbReference type="Pfam" id="PF25917"/>
    </source>
</evidence>
<evidence type="ECO:0000313" key="7">
    <source>
        <dbReference type="EMBL" id="ABQ26879.1"/>
    </source>
</evidence>
<dbReference type="SUPFAM" id="SSF111369">
    <property type="entry name" value="HlyD-like secretion proteins"/>
    <property type="match status" value="2"/>
</dbReference>
<dbReference type="Pfam" id="PF25954">
    <property type="entry name" value="Beta-barrel_RND_2"/>
    <property type="match status" value="1"/>
</dbReference>
<protein>
    <submittedName>
        <fullName evidence="7">Secretion protein HlyD family protein</fullName>
    </submittedName>
</protein>
<evidence type="ECO:0000256" key="3">
    <source>
        <dbReference type="SAM" id="MobiDB-lite"/>
    </source>
</evidence>
<evidence type="ECO:0000256" key="2">
    <source>
        <dbReference type="SAM" id="Coils"/>
    </source>
</evidence>
<feature type="domain" description="CusB-like beta-barrel" evidence="6">
    <location>
        <begin position="260"/>
        <end position="301"/>
    </location>
</feature>
<dbReference type="GO" id="GO:0055085">
    <property type="term" value="P:transmembrane transport"/>
    <property type="evidence" value="ECO:0007669"/>
    <property type="project" value="InterPro"/>
</dbReference>
<feature type="transmembrane region" description="Helical" evidence="4">
    <location>
        <begin position="30"/>
        <end position="50"/>
    </location>
</feature>